<dbReference type="PANTHER" id="PTHR12934:SF11">
    <property type="entry name" value="LARGE RIBOSOMAL SUBUNIT PROTEIN UL15M"/>
    <property type="match status" value="1"/>
</dbReference>
<accession>W2V0Y3</accession>
<keyword evidence="6" id="KW-1185">Reference proteome</keyword>
<organism evidence="5 6">
    <name type="scientific">Candidatus Xenolissoclinum pacificiensis L6</name>
    <dbReference type="NCBI Taxonomy" id="1401685"/>
    <lineage>
        <taxon>Bacteria</taxon>
        <taxon>Pseudomonadati</taxon>
        <taxon>Pseudomonadota</taxon>
        <taxon>Alphaproteobacteria</taxon>
        <taxon>Rickettsiales</taxon>
        <taxon>Anaplasmataceae</taxon>
        <taxon>Candidatus Xenolissoclinum</taxon>
    </lineage>
</organism>
<evidence type="ECO:0000256" key="3">
    <source>
        <dbReference type="ARBA" id="ARBA00023274"/>
    </source>
</evidence>
<dbReference type="NCBIfam" id="TIGR01071">
    <property type="entry name" value="rplO_bact"/>
    <property type="match status" value="1"/>
</dbReference>
<dbReference type="PATRIC" id="fig|1401685.3.peg.505"/>
<comment type="subunit">
    <text evidence="4">Part of the 50S ribosomal subunit.</text>
</comment>
<protein>
    <recommendedName>
        <fullName evidence="4">Large ribosomal subunit protein uL15</fullName>
    </recommendedName>
</protein>
<dbReference type="HAMAP" id="MF_01341">
    <property type="entry name" value="Ribosomal_uL15"/>
    <property type="match status" value="1"/>
</dbReference>
<comment type="caution">
    <text evidence="5">The sequence shown here is derived from an EMBL/GenBank/DDBJ whole genome shotgun (WGS) entry which is preliminary data.</text>
</comment>
<dbReference type="AlphaFoldDB" id="W2V0Y3"/>
<evidence type="ECO:0000256" key="4">
    <source>
        <dbReference type="HAMAP-Rule" id="MF_01341"/>
    </source>
</evidence>
<dbReference type="GO" id="GO:0006412">
    <property type="term" value="P:translation"/>
    <property type="evidence" value="ECO:0007669"/>
    <property type="project" value="UniProtKB-UniRule"/>
</dbReference>
<dbReference type="GO" id="GO:0003735">
    <property type="term" value="F:structural constituent of ribosome"/>
    <property type="evidence" value="ECO:0007669"/>
    <property type="project" value="InterPro"/>
</dbReference>
<gene>
    <name evidence="4 5" type="primary">rplO</name>
    <name evidence="5" type="ORF">P857_216</name>
</gene>
<evidence type="ECO:0000313" key="5">
    <source>
        <dbReference type="EMBL" id="ETO91307.1"/>
    </source>
</evidence>
<keyword evidence="4" id="KW-0694">RNA-binding</keyword>
<dbReference type="PANTHER" id="PTHR12934">
    <property type="entry name" value="50S RIBOSOMAL PROTEIN L15"/>
    <property type="match status" value="1"/>
</dbReference>
<dbReference type="STRING" id="1401685.P857_216"/>
<dbReference type="InterPro" id="IPR005749">
    <property type="entry name" value="Ribosomal_uL15_bac-type"/>
</dbReference>
<keyword evidence="4" id="KW-0699">rRNA-binding</keyword>
<dbReference type="InterPro" id="IPR036227">
    <property type="entry name" value="Ribosomal_uL15/eL18_sf"/>
</dbReference>
<dbReference type="EMBL" id="AXCJ01000005">
    <property type="protein sequence ID" value="ETO91307.1"/>
    <property type="molecule type" value="Genomic_DNA"/>
</dbReference>
<dbReference type="GO" id="GO:0015934">
    <property type="term" value="C:large ribosomal subunit"/>
    <property type="evidence" value="ECO:0007669"/>
    <property type="project" value="InterPro"/>
</dbReference>
<comment type="function">
    <text evidence="4">Binds to the 23S rRNA.</text>
</comment>
<dbReference type="GO" id="GO:0019843">
    <property type="term" value="F:rRNA binding"/>
    <property type="evidence" value="ECO:0007669"/>
    <property type="project" value="UniProtKB-UniRule"/>
</dbReference>
<dbReference type="Proteomes" id="UP000018951">
    <property type="component" value="Unassembled WGS sequence"/>
</dbReference>
<dbReference type="SUPFAM" id="SSF52080">
    <property type="entry name" value="Ribosomal proteins L15p and L18e"/>
    <property type="match status" value="1"/>
</dbReference>
<evidence type="ECO:0000313" key="6">
    <source>
        <dbReference type="Proteomes" id="UP000018951"/>
    </source>
</evidence>
<reference evidence="5 6" key="1">
    <citation type="journal article" date="2013" name="PLoS ONE">
        <title>Bacterial endosymbiosis in a chordate host: long-term co-evolution and conservation of secondary metabolism.</title>
        <authorList>
            <person name="Kwan J.C."/>
            <person name="Schmidt E.W."/>
        </authorList>
    </citation>
    <scope>NUCLEOTIDE SEQUENCE [LARGE SCALE GENOMIC DNA]</scope>
    <source>
        <strain evidence="6">L6</strain>
    </source>
</reference>
<dbReference type="InterPro" id="IPR030878">
    <property type="entry name" value="Ribosomal_uL15"/>
</dbReference>
<sequence>MFSMKRAFGKTRIRKARGIASGKGKTAGRGYGGQKSRSGVAIKGFEGGQQPLFRALPKRGFNRDRTNNKYTTLDFNDIAKLLRKDKNCSVFDVHFVSSHIQSVSGKIKLLASGDLKGVDLSGVKFKVHKASKSVVLVFEKLGVLLELV</sequence>
<name>W2V0Y3_9RICK</name>
<comment type="similarity">
    <text evidence="1 4">Belongs to the universal ribosomal protein uL15 family.</text>
</comment>
<proteinExistence type="inferred from homology"/>
<keyword evidence="2 4" id="KW-0689">Ribosomal protein</keyword>
<evidence type="ECO:0000256" key="2">
    <source>
        <dbReference type="ARBA" id="ARBA00022980"/>
    </source>
</evidence>
<evidence type="ECO:0000256" key="1">
    <source>
        <dbReference type="ARBA" id="ARBA00007320"/>
    </source>
</evidence>
<keyword evidence="3 4" id="KW-0687">Ribonucleoprotein</keyword>